<feature type="region of interest" description="Disordered" evidence="1">
    <location>
        <begin position="40"/>
        <end position="114"/>
    </location>
</feature>
<comment type="caution">
    <text evidence="2">The sequence shown here is derived from an EMBL/GenBank/DDBJ whole genome shotgun (WGS) entry which is preliminary data.</text>
</comment>
<proteinExistence type="predicted"/>
<sequence>MSKKSAKELKTWGDIMSMIQRARDERATWQAARIVLFQREEKESQTEGQERGVVEEADTDGDLSDENGEAGREELDIVTAEPDGRDIHGAYPVQRPVAAAPVEPSAPPKEETPP</sequence>
<accession>A0AAN7NV87</accession>
<dbReference type="AlphaFoldDB" id="A0AAN7NV87"/>
<feature type="compositionally biased region" description="Basic and acidic residues" evidence="1">
    <location>
        <begin position="40"/>
        <end position="54"/>
    </location>
</feature>
<reference evidence="2 3" key="1">
    <citation type="journal article" date="2023" name="J. Hered.">
        <title>Chromosome-level genome of the wood stork (Mycteria americana) provides insight into avian chromosome evolution.</title>
        <authorList>
            <person name="Flamio R. Jr."/>
            <person name="Ramstad K.M."/>
        </authorList>
    </citation>
    <scope>NUCLEOTIDE SEQUENCE [LARGE SCALE GENOMIC DNA]</scope>
    <source>
        <strain evidence="2">JAX WOST 10</strain>
    </source>
</reference>
<evidence type="ECO:0000256" key="1">
    <source>
        <dbReference type="SAM" id="MobiDB-lite"/>
    </source>
</evidence>
<organism evidence="2 3">
    <name type="scientific">Mycteria americana</name>
    <name type="common">Wood stork</name>
    <dbReference type="NCBI Taxonomy" id="33587"/>
    <lineage>
        <taxon>Eukaryota</taxon>
        <taxon>Metazoa</taxon>
        <taxon>Chordata</taxon>
        <taxon>Craniata</taxon>
        <taxon>Vertebrata</taxon>
        <taxon>Euteleostomi</taxon>
        <taxon>Archelosauria</taxon>
        <taxon>Archosauria</taxon>
        <taxon>Dinosauria</taxon>
        <taxon>Saurischia</taxon>
        <taxon>Theropoda</taxon>
        <taxon>Coelurosauria</taxon>
        <taxon>Aves</taxon>
        <taxon>Neognathae</taxon>
        <taxon>Neoaves</taxon>
        <taxon>Aequornithes</taxon>
        <taxon>Ciconiiformes</taxon>
        <taxon>Ciconiidae</taxon>
        <taxon>Mycteria</taxon>
    </lineage>
</organism>
<name>A0AAN7NV87_MYCAM</name>
<evidence type="ECO:0000313" key="3">
    <source>
        <dbReference type="Proteomes" id="UP001333110"/>
    </source>
</evidence>
<protein>
    <submittedName>
        <fullName evidence="2">Uncharacterized protein</fullName>
    </submittedName>
</protein>
<feature type="compositionally biased region" description="Acidic residues" evidence="1">
    <location>
        <begin position="55"/>
        <end position="68"/>
    </location>
</feature>
<dbReference type="EMBL" id="JAUNZN010000001">
    <property type="protein sequence ID" value="KAK4832257.1"/>
    <property type="molecule type" value="Genomic_DNA"/>
</dbReference>
<dbReference type="Proteomes" id="UP001333110">
    <property type="component" value="Unassembled WGS sequence"/>
</dbReference>
<keyword evidence="3" id="KW-1185">Reference proteome</keyword>
<evidence type="ECO:0000313" key="2">
    <source>
        <dbReference type="EMBL" id="KAK4832257.1"/>
    </source>
</evidence>
<gene>
    <name evidence="2" type="ORF">QYF61_021609</name>
</gene>